<organism evidence="4 5">
    <name type="scientific">Aeribacillus composti</name>
    <dbReference type="NCBI Taxonomy" id="1868734"/>
    <lineage>
        <taxon>Bacteria</taxon>
        <taxon>Bacillati</taxon>
        <taxon>Bacillota</taxon>
        <taxon>Bacilli</taxon>
        <taxon>Bacillales</taxon>
        <taxon>Bacillaceae</taxon>
        <taxon>Aeribacillus</taxon>
    </lineage>
</organism>
<dbReference type="InterPro" id="IPR004089">
    <property type="entry name" value="MCPsignal_dom"/>
</dbReference>
<dbReference type="PANTHER" id="PTHR32089">
    <property type="entry name" value="METHYL-ACCEPTING CHEMOTAXIS PROTEIN MCPB"/>
    <property type="match status" value="1"/>
</dbReference>
<dbReference type="PANTHER" id="PTHR32089:SF112">
    <property type="entry name" value="LYSOZYME-LIKE PROTEIN-RELATED"/>
    <property type="match status" value="1"/>
</dbReference>
<evidence type="ECO:0000313" key="4">
    <source>
        <dbReference type="EMBL" id="WNF34339.1"/>
    </source>
</evidence>
<dbReference type="PROSITE" id="PS50111">
    <property type="entry name" value="CHEMOTAXIS_TRANSDUC_2"/>
    <property type="match status" value="1"/>
</dbReference>
<proteinExistence type="predicted"/>
<accession>A0ABY9WDW9</accession>
<sequence>MDIVQAIIQSIPIFKQVLREDIMITVFDHEKYLFYSPSKDLDFGHQPGDPLPPKYLNFQMVDREKPVVVKVPEEEFGIPFDSISVPIKDENGNVIAAINAAISTKKQHYLKTIIDEIESFSHSLLDKIQQIVAHSEELSATADEITQIVKKATEHSDKVGNITKIIKEISDQTNLLGLNAAIEAARVGAAGAGFGVVANEIRKLSTNTKEETVNIEQTLDSIQEYMKRMENDFNEISQSSQEEAQLITELMADLENLNRVSHKLKDFMKTILGYDKEDIEIKQ</sequence>
<evidence type="ECO:0000256" key="2">
    <source>
        <dbReference type="PROSITE-ProRule" id="PRU00284"/>
    </source>
</evidence>
<dbReference type="Gene3D" id="1.10.287.950">
    <property type="entry name" value="Methyl-accepting chemotaxis protein"/>
    <property type="match status" value="1"/>
</dbReference>
<protein>
    <submittedName>
        <fullName evidence="4">Methyl-accepting chemotaxis protein</fullName>
    </submittedName>
</protein>
<reference evidence="4 5" key="1">
    <citation type="submission" date="2023-09" db="EMBL/GenBank/DDBJ databases">
        <title>Different Types of Thermotolerant Ring-Cleaving Dioxygenases derived from Aeribacillus composti HB-1 applied for multiple aromatic hydrocarbons removal.</title>
        <authorList>
            <person name="Cao L."/>
            <person name="Li M."/>
            <person name="Ma T."/>
        </authorList>
    </citation>
    <scope>NUCLEOTIDE SEQUENCE [LARGE SCALE GENOMIC DNA]</scope>
    <source>
        <strain evidence="4 5">HB-1</strain>
    </source>
</reference>
<dbReference type="EMBL" id="CP134501">
    <property type="protein sequence ID" value="WNF34339.1"/>
    <property type="molecule type" value="Genomic_DNA"/>
</dbReference>
<keyword evidence="5" id="KW-1185">Reference proteome</keyword>
<evidence type="ECO:0000256" key="1">
    <source>
        <dbReference type="ARBA" id="ARBA00023224"/>
    </source>
</evidence>
<dbReference type="Pfam" id="PF00015">
    <property type="entry name" value="MCPsignal"/>
    <property type="match status" value="1"/>
</dbReference>
<dbReference type="SUPFAM" id="SSF58104">
    <property type="entry name" value="Methyl-accepting chemotaxis protein (MCP) signaling domain"/>
    <property type="match status" value="1"/>
</dbReference>
<gene>
    <name evidence="4" type="ORF">RI196_06695</name>
</gene>
<dbReference type="Proteomes" id="UP001303701">
    <property type="component" value="Chromosome"/>
</dbReference>
<dbReference type="GeneID" id="301125646"/>
<dbReference type="SMART" id="SM00283">
    <property type="entry name" value="MA"/>
    <property type="match status" value="1"/>
</dbReference>
<name>A0ABY9WDW9_9BACI</name>
<evidence type="ECO:0000259" key="3">
    <source>
        <dbReference type="PROSITE" id="PS50111"/>
    </source>
</evidence>
<feature type="domain" description="Methyl-accepting transducer" evidence="3">
    <location>
        <begin position="126"/>
        <end position="283"/>
    </location>
</feature>
<evidence type="ECO:0000313" key="5">
    <source>
        <dbReference type="Proteomes" id="UP001303701"/>
    </source>
</evidence>
<dbReference type="RefSeq" id="WP_311067127.1">
    <property type="nucleotide sequence ID" value="NZ_CP134501.1"/>
</dbReference>
<keyword evidence="1 2" id="KW-0807">Transducer</keyword>